<dbReference type="Gene3D" id="3.40.50.300">
    <property type="entry name" value="P-loop containing nucleotide triphosphate hydrolases"/>
    <property type="match status" value="1"/>
</dbReference>
<accession>A0ABP9F3J9</accession>
<evidence type="ECO:0000313" key="4">
    <source>
        <dbReference type="EMBL" id="GAA4891357.1"/>
    </source>
</evidence>
<dbReference type="Pfam" id="PF00685">
    <property type="entry name" value="Sulfotransfer_1"/>
    <property type="match status" value="1"/>
</dbReference>
<dbReference type="Proteomes" id="UP001500433">
    <property type="component" value="Unassembled WGS sequence"/>
</dbReference>
<gene>
    <name evidence="4" type="ORF">GCM10023311_14640</name>
</gene>
<keyword evidence="1" id="KW-0808">Transferase</keyword>
<dbReference type="PANTHER" id="PTHR10605">
    <property type="entry name" value="HEPARAN SULFATE SULFOTRANSFERASE"/>
    <property type="match status" value="1"/>
</dbReference>
<sequence>MKKDLPDFLIVGAAKCGTTSLGDYLNTHKDMFICNPKEPKFLTYSFLKDCYRGKGDDFTKKKAVKSLEEYKSLFKKAKPNQLKGESSVDLLYYHDKSIPLIKEIIGDPKIIIMLRNPSKRAFSAYSHLVRDGREDKSYIEALKLEDERRKLDYEFIWSYKNAGYYSDSTKAFLDNFTNVKVIIFEEFVKNQENVVKEVLKFLGTDNQPSNFTELHRNISGKSKSQLLNRILLKDSFVKTIFKKILPNNTRSKIKFLIQKTNTKPIIIEDYERDYLKGVFNDDINELQNILDTDLSIWKQ</sequence>
<dbReference type="PANTHER" id="PTHR10605:SF56">
    <property type="entry name" value="BIFUNCTIONAL HEPARAN SULFATE N-DEACETYLASE_N-SULFOTRANSFERASE"/>
    <property type="match status" value="1"/>
</dbReference>
<comment type="caution">
    <text evidence="4">The sequence shown here is derived from an EMBL/GenBank/DDBJ whole genome shotgun (WGS) entry which is preliminary data.</text>
</comment>
<reference evidence="5" key="1">
    <citation type="journal article" date="2019" name="Int. J. Syst. Evol. Microbiol.">
        <title>The Global Catalogue of Microorganisms (GCM) 10K type strain sequencing project: providing services to taxonomists for standard genome sequencing and annotation.</title>
        <authorList>
            <consortium name="The Broad Institute Genomics Platform"/>
            <consortium name="The Broad Institute Genome Sequencing Center for Infectious Disease"/>
            <person name="Wu L."/>
            <person name="Ma J."/>
        </authorList>
    </citation>
    <scope>NUCLEOTIDE SEQUENCE [LARGE SCALE GENOMIC DNA]</scope>
    <source>
        <strain evidence="5">JCM 18274</strain>
    </source>
</reference>
<proteinExistence type="predicted"/>
<name>A0ABP9F3J9_9FLAO</name>
<dbReference type="InterPro" id="IPR037359">
    <property type="entry name" value="NST/OST"/>
</dbReference>
<keyword evidence="2" id="KW-0325">Glycoprotein</keyword>
<evidence type="ECO:0000259" key="3">
    <source>
        <dbReference type="Pfam" id="PF00685"/>
    </source>
</evidence>
<dbReference type="InterPro" id="IPR027417">
    <property type="entry name" value="P-loop_NTPase"/>
</dbReference>
<evidence type="ECO:0000313" key="5">
    <source>
        <dbReference type="Proteomes" id="UP001500433"/>
    </source>
</evidence>
<keyword evidence="5" id="KW-1185">Reference proteome</keyword>
<dbReference type="RefSeq" id="WP_345273452.1">
    <property type="nucleotide sequence ID" value="NZ_BAABJH010000001.1"/>
</dbReference>
<feature type="domain" description="Sulfotransferase" evidence="3">
    <location>
        <begin position="6"/>
        <end position="223"/>
    </location>
</feature>
<dbReference type="EMBL" id="BAABJH010000001">
    <property type="protein sequence ID" value="GAA4891357.1"/>
    <property type="molecule type" value="Genomic_DNA"/>
</dbReference>
<dbReference type="SUPFAM" id="SSF52540">
    <property type="entry name" value="P-loop containing nucleoside triphosphate hydrolases"/>
    <property type="match status" value="1"/>
</dbReference>
<organism evidence="4 5">
    <name type="scientific">Flaviramulus aquimarinus</name>
    <dbReference type="NCBI Taxonomy" id="1170456"/>
    <lineage>
        <taxon>Bacteria</taxon>
        <taxon>Pseudomonadati</taxon>
        <taxon>Bacteroidota</taxon>
        <taxon>Flavobacteriia</taxon>
        <taxon>Flavobacteriales</taxon>
        <taxon>Flavobacteriaceae</taxon>
        <taxon>Flaviramulus</taxon>
    </lineage>
</organism>
<dbReference type="InterPro" id="IPR000863">
    <property type="entry name" value="Sulfotransferase_dom"/>
</dbReference>
<evidence type="ECO:0000256" key="1">
    <source>
        <dbReference type="ARBA" id="ARBA00022679"/>
    </source>
</evidence>
<protein>
    <submittedName>
        <fullName evidence="4">Sulfotransferase</fullName>
    </submittedName>
</protein>
<evidence type="ECO:0000256" key="2">
    <source>
        <dbReference type="ARBA" id="ARBA00023180"/>
    </source>
</evidence>